<evidence type="ECO:0000313" key="2">
    <source>
        <dbReference type="EMBL" id="SFG05005.1"/>
    </source>
</evidence>
<protein>
    <submittedName>
        <fullName evidence="2">Uncharacterized protein</fullName>
    </submittedName>
</protein>
<dbReference type="eggNOG" id="ENOG50327RR">
    <property type="taxonomic scope" value="Bacteria"/>
</dbReference>
<proteinExistence type="predicted"/>
<dbReference type="Proteomes" id="UP000182135">
    <property type="component" value="Unassembled WGS sequence"/>
</dbReference>
<accession>A0A1I2NLZ0</accession>
<reference evidence="2 3" key="1">
    <citation type="submission" date="2016-10" db="EMBL/GenBank/DDBJ databases">
        <authorList>
            <person name="de Groot N.N."/>
        </authorList>
    </citation>
    <scope>NUCLEOTIDE SEQUENCE [LARGE SCALE GENOMIC DNA]</scope>
    <source>
        <strain evidence="2 3">NLAE-zl-G419</strain>
    </source>
</reference>
<evidence type="ECO:0000313" key="3">
    <source>
        <dbReference type="Proteomes" id="UP000182135"/>
    </source>
</evidence>
<dbReference type="RefSeq" id="WP_074845075.1">
    <property type="nucleotide sequence ID" value="NZ_FOOE01000006.1"/>
</dbReference>
<organism evidence="2 3">
    <name type="scientific">Clostridium cadaveris</name>
    <dbReference type="NCBI Taxonomy" id="1529"/>
    <lineage>
        <taxon>Bacteria</taxon>
        <taxon>Bacillati</taxon>
        <taxon>Bacillota</taxon>
        <taxon>Clostridia</taxon>
        <taxon>Eubacteriales</taxon>
        <taxon>Clostridiaceae</taxon>
        <taxon>Clostridium</taxon>
    </lineage>
</organism>
<dbReference type="OrthoDB" id="5694214at2"/>
<name>A0A1I2NLZ0_9CLOT</name>
<dbReference type="AlphaFoldDB" id="A0A1I2NLZ0"/>
<evidence type="ECO:0000313" key="1">
    <source>
        <dbReference type="EMBL" id="SFF68685.1"/>
    </source>
</evidence>
<dbReference type="EMBL" id="FOOE01000006">
    <property type="protein sequence ID" value="SFF68685.1"/>
    <property type="molecule type" value="Genomic_DNA"/>
</dbReference>
<dbReference type="STRING" id="1529.SAMN04487885_106157"/>
<sequence length="79" mass="9000">MARIQTVINKVSKALKTKGLMPLINHEQFYGDEGQPITKYIIHYGRPRGKENDVYDIVFNKVDLLKDLIEILKAGDNNG</sequence>
<gene>
    <name evidence="1" type="ORF">SAMN04487885_106157</name>
    <name evidence="2" type="ORF">SAMN04487885_1238</name>
</gene>
<keyword evidence="3" id="KW-1185">Reference proteome</keyword>
<dbReference type="EMBL" id="FOOE01000023">
    <property type="protein sequence ID" value="SFG05005.1"/>
    <property type="molecule type" value="Genomic_DNA"/>
</dbReference>